<proteinExistence type="predicted"/>
<evidence type="ECO:0000256" key="1">
    <source>
        <dbReference type="SAM" id="MobiDB-lite"/>
    </source>
</evidence>
<gene>
    <name evidence="2" type="ORF">ABB07_38960</name>
</gene>
<keyword evidence="3" id="KW-1185">Reference proteome</keyword>
<dbReference type="RefSeq" id="WP_208903896.1">
    <property type="nucleotide sequence ID" value="NZ_CP011498.1"/>
</dbReference>
<evidence type="ECO:0000313" key="2">
    <source>
        <dbReference type="EMBL" id="AKJ15798.1"/>
    </source>
</evidence>
<name>A0ABN4GVJ0_9ACTN</name>
<geneLocation type="plasmid" evidence="2 3">
    <name>unnamed_1</name>
</geneLocation>
<dbReference type="EMBL" id="CP011498">
    <property type="protein sequence ID" value="AKJ15798.1"/>
    <property type="molecule type" value="Genomic_DNA"/>
</dbReference>
<organism evidence="2 3">
    <name type="scientific">Streptomyces incarnatus</name>
    <dbReference type="NCBI Taxonomy" id="665007"/>
    <lineage>
        <taxon>Bacteria</taxon>
        <taxon>Bacillati</taxon>
        <taxon>Actinomycetota</taxon>
        <taxon>Actinomycetes</taxon>
        <taxon>Kitasatosporales</taxon>
        <taxon>Streptomycetaceae</taxon>
        <taxon>Streptomyces</taxon>
    </lineage>
</organism>
<protein>
    <submittedName>
        <fullName evidence="2">Uncharacterized protein</fullName>
    </submittedName>
</protein>
<reference evidence="2 3" key="1">
    <citation type="journal article" date="2015" name="ISME J.">
        <title>Draft Genome Sequence of Streptomyces incarnatus NRRL8089, which Produces the Nucleoside Antibiotic Sinefungin.</title>
        <authorList>
            <person name="Oshima K."/>
            <person name="Hattori M."/>
            <person name="Shimizu H."/>
            <person name="Fukuda K."/>
            <person name="Nemoto M."/>
            <person name="Inagaki K."/>
            <person name="Tamura T."/>
        </authorList>
    </citation>
    <scope>NUCLEOTIDE SEQUENCE [LARGE SCALE GENOMIC DNA]</scope>
    <source>
        <strain evidence="2 3">NRRL 8089</strain>
    </source>
</reference>
<feature type="compositionally biased region" description="Pro residues" evidence="1">
    <location>
        <begin position="1"/>
        <end position="18"/>
    </location>
</feature>
<dbReference type="Proteomes" id="UP000035366">
    <property type="component" value="Plasmid unnamed_1"/>
</dbReference>
<feature type="region of interest" description="Disordered" evidence="1">
    <location>
        <begin position="1"/>
        <end position="39"/>
    </location>
</feature>
<evidence type="ECO:0000313" key="3">
    <source>
        <dbReference type="Proteomes" id="UP000035366"/>
    </source>
</evidence>
<accession>A0ABN4GVJ0</accession>
<sequence>MTHPAPHPASRPLAPVPDPVRASAGAGTGLTDPLASAVSPTGAASALRAVAQDLARRRATGDARTPRHT</sequence>
<keyword evidence="2" id="KW-0614">Plasmid</keyword>